<dbReference type="Pfam" id="PF14145">
    <property type="entry name" value="YrhK"/>
    <property type="match status" value="1"/>
</dbReference>
<keyword evidence="4" id="KW-1185">Reference proteome</keyword>
<gene>
    <name evidence="3" type="ORF">SAMN05421743_11297</name>
</gene>
<evidence type="ECO:0000256" key="1">
    <source>
        <dbReference type="SAM" id="Phobius"/>
    </source>
</evidence>
<proteinExistence type="predicted"/>
<name>A0A1H4FSG9_9BACI</name>
<dbReference type="AlphaFoldDB" id="A0A1H4FSG9"/>
<keyword evidence="1" id="KW-0812">Transmembrane</keyword>
<feature type="domain" description="YrhK" evidence="2">
    <location>
        <begin position="25"/>
        <end position="79"/>
    </location>
</feature>
<accession>A0A1H4FSG9</accession>
<dbReference type="InterPro" id="IPR025424">
    <property type="entry name" value="YrhK_domain"/>
</dbReference>
<evidence type="ECO:0000259" key="2">
    <source>
        <dbReference type="Pfam" id="PF14145"/>
    </source>
</evidence>
<evidence type="ECO:0000313" key="3">
    <source>
        <dbReference type="EMBL" id="SEB00101.1"/>
    </source>
</evidence>
<dbReference type="Proteomes" id="UP000198584">
    <property type="component" value="Unassembled WGS sequence"/>
</dbReference>
<keyword evidence="1" id="KW-0472">Membrane</keyword>
<protein>
    <submittedName>
        <fullName evidence="3">YrhK-like protein</fullName>
    </submittedName>
</protein>
<organism evidence="3 4">
    <name type="scientific">Thalassobacillus cyri</name>
    <dbReference type="NCBI Taxonomy" id="571932"/>
    <lineage>
        <taxon>Bacteria</taxon>
        <taxon>Bacillati</taxon>
        <taxon>Bacillota</taxon>
        <taxon>Bacilli</taxon>
        <taxon>Bacillales</taxon>
        <taxon>Bacillaceae</taxon>
        <taxon>Thalassobacillus</taxon>
    </lineage>
</organism>
<evidence type="ECO:0000313" key="4">
    <source>
        <dbReference type="Proteomes" id="UP000198584"/>
    </source>
</evidence>
<reference evidence="3 4" key="1">
    <citation type="submission" date="2016-10" db="EMBL/GenBank/DDBJ databases">
        <authorList>
            <person name="de Groot N.N."/>
        </authorList>
    </citation>
    <scope>NUCLEOTIDE SEQUENCE [LARGE SCALE GENOMIC DNA]</scope>
    <source>
        <strain evidence="3 4">CCM7597</strain>
    </source>
</reference>
<sequence>MVRKRKNHTILTLRKHRLYFEKPDELFYLFTQFLMGICFLAGSILFYFEAPIKHAGTSLFVLGSILILLHPSLHIFRKIHLSKKDHDEQK</sequence>
<dbReference type="RefSeq" id="WP_176791573.1">
    <property type="nucleotide sequence ID" value="NZ_FNQR01000012.1"/>
</dbReference>
<dbReference type="STRING" id="571932.SAMN05421743_11297"/>
<keyword evidence="1" id="KW-1133">Transmembrane helix</keyword>
<feature type="transmembrane region" description="Helical" evidence="1">
    <location>
        <begin position="54"/>
        <end position="76"/>
    </location>
</feature>
<feature type="transmembrane region" description="Helical" evidence="1">
    <location>
        <begin position="26"/>
        <end position="48"/>
    </location>
</feature>
<dbReference type="EMBL" id="FNQR01000012">
    <property type="protein sequence ID" value="SEB00101.1"/>
    <property type="molecule type" value="Genomic_DNA"/>
</dbReference>